<dbReference type="SUPFAM" id="SSF53649">
    <property type="entry name" value="Alkaline phosphatase-like"/>
    <property type="match status" value="1"/>
</dbReference>
<protein>
    <recommendedName>
        <fullName evidence="3">DUF1501 domain-containing protein</fullName>
    </recommendedName>
</protein>
<evidence type="ECO:0008006" key="3">
    <source>
        <dbReference type="Google" id="ProtNLM"/>
    </source>
</evidence>
<dbReference type="PANTHER" id="PTHR43737">
    <property type="entry name" value="BLL7424 PROTEIN"/>
    <property type="match status" value="1"/>
</dbReference>
<dbReference type="AlphaFoldDB" id="A0A6P2CXW0"/>
<dbReference type="Proteomes" id="UP000464178">
    <property type="component" value="Chromosome"/>
</dbReference>
<dbReference type="Pfam" id="PF07394">
    <property type="entry name" value="DUF1501"/>
    <property type="match status" value="1"/>
</dbReference>
<gene>
    <name evidence="1" type="ORF">SOIL9_38730</name>
</gene>
<sequence>MKFSPPAPPNRRQLLQLGGISVLGLGLPELLRASPGGGNGPRRGKPKSCIFIVQYGGCSKIDSFDMKPDAPAEIRGAFKPIATAVPGVRICEHLPRLARLADRYCLVRSMTHGDPNHDGGMHVCMTGHSRPAESTPYYGSVVAKLCPPTGNVPPYVWLQNIAGDVQPRYLTGGFLGAAYAPLRVGTDLDNPSAPGFKVKSFDPPADVPTPRLLDRQRLLARVESTQPASGADAANMEKYREKAVDLLTGPEARVAFDLDRESARTRDRYGRHPLGQNLLLARRLVEAGTRLVSVTAWTGLPPGEAFRNVQTWDMHGTGPGLGSIFGSTAFGLSWALPRVDEAVSALLSDLEDRGLLETTLVVLVGEFGRTPRVSGEGRDHWPACYSALLAGAGIRGGAVYGASDKIAAYVKDNPVSPEDFGATLFHALDVAPETKLGSDGFTRAISAGKPVLDLFGS</sequence>
<organism evidence="1 2">
    <name type="scientific">Gemmata massiliana</name>
    <dbReference type="NCBI Taxonomy" id="1210884"/>
    <lineage>
        <taxon>Bacteria</taxon>
        <taxon>Pseudomonadati</taxon>
        <taxon>Planctomycetota</taxon>
        <taxon>Planctomycetia</taxon>
        <taxon>Gemmatales</taxon>
        <taxon>Gemmataceae</taxon>
        <taxon>Gemmata</taxon>
    </lineage>
</organism>
<dbReference type="PROSITE" id="PS51318">
    <property type="entry name" value="TAT"/>
    <property type="match status" value="1"/>
</dbReference>
<dbReference type="EMBL" id="LR593886">
    <property type="protein sequence ID" value="VTR93841.1"/>
    <property type="molecule type" value="Genomic_DNA"/>
</dbReference>
<dbReference type="KEGG" id="gms:SOIL9_38730"/>
<proteinExistence type="predicted"/>
<evidence type="ECO:0000313" key="2">
    <source>
        <dbReference type="Proteomes" id="UP000464178"/>
    </source>
</evidence>
<keyword evidence="2" id="KW-1185">Reference proteome</keyword>
<dbReference type="InterPro" id="IPR017850">
    <property type="entry name" value="Alkaline_phosphatase_core_sf"/>
</dbReference>
<dbReference type="Gene3D" id="3.40.720.10">
    <property type="entry name" value="Alkaline Phosphatase, subunit A"/>
    <property type="match status" value="1"/>
</dbReference>
<evidence type="ECO:0000313" key="1">
    <source>
        <dbReference type="EMBL" id="VTR93841.1"/>
    </source>
</evidence>
<dbReference type="PANTHER" id="PTHR43737:SF1">
    <property type="entry name" value="DUF1501 DOMAIN-CONTAINING PROTEIN"/>
    <property type="match status" value="1"/>
</dbReference>
<dbReference type="RefSeq" id="WP_162668501.1">
    <property type="nucleotide sequence ID" value="NZ_LR593886.1"/>
</dbReference>
<name>A0A6P2CXW0_9BACT</name>
<dbReference type="InterPro" id="IPR006311">
    <property type="entry name" value="TAT_signal"/>
</dbReference>
<reference evidence="1 2" key="1">
    <citation type="submission" date="2019-05" db="EMBL/GenBank/DDBJ databases">
        <authorList>
            <consortium name="Science for Life Laboratories"/>
        </authorList>
    </citation>
    <scope>NUCLEOTIDE SEQUENCE [LARGE SCALE GENOMIC DNA]</scope>
    <source>
        <strain evidence="1">Soil9</strain>
    </source>
</reference>
<accession>A0A6P2CXW0</accession>
<dbReference type="InterPro" id="IPR010869">
    <property type="entry name" value="DUF1501"/>
</dbReference>